<keyword evidence="2" id="KW-0808">Transferase</keyword>
<evidence type="ECO:0000313" key="3">
    <source>
        <dbReference type="Proteomes" id="UP000322077"/>
    </source>
</evidence>
<proteinExistence type="predicted"/>
<dbReference type="Proteomes" id="UP000322077">
    <property type="component" value="Unassembled WGS sequence"/>
</dbReference>
<accession>A0A5D9CBU4</accession>
<organism evidence="2 3">
    <name type="scientific">Sphingomonas montanisoli</name>
    <dbReference type="NCBI Taxonomy" id="2606412"/>
    <lineage>
        <taxon>Bacteria</taxon>
        <taxon>Pseudomonadati</taxon>
        <taxon>Pseudomonadota</taxon>
        <taxon>Alphaproteobacteria</taxon>
        <taxon>Sphingomonadales</taxon>
        <taxon>Sphingomonadaceae</taxon>
        <taxon>Sphingomonas</taxon>
    </lineage>
</organism>
<dbReference type="CDD" id="cd04301">
    <property type="entry name" value="NAT_SF"/>
    <property type="match status" value="1"/>
</dbReference>
<dbReference type="InterPro" id="IPR016181">
    <property type="entry name" value="Acyl_CoA_acyltransferase"/>
</dbReference>
<dbReference type="Pfam" id="PF00583">
    <property type="entry name" value="Acetyltransf_1"/>
    <property type="match status" value="1"/>
</dbReference>
<dbReference type="AlphaFoldDB" id="A0A5D9CBU4"/>
<protein>
    <submittedName>
        <fullName evidence="2">GNAT family N-acetyltransferase</fullName>
    </submittedName>
</protein>
<dbReference type="EMBL" id="VTOU01000001">
    <property type="protein sequence ID" value="TZG28703.1"/>
    <property type="molecule type" value="Genomic_DNA"/>
</dbReference>
<reference evidence="2 3" key="1">
    <citation type="submission" date="2019-08" db="EMBL/GenBank/DDBJ databases">
        <authorList>
            <person name="Wang G."/>
            <person name="Xu Z."/>
        </authorList>
    </citation>
    <scope>NUCLEOTIDE SEQUENCE [LARGE SCALE GENOMIC DNA]</scope>
    <source>
        <strain evidence="2 3">ZX</strain>
    </source>
</reference>
<dbReference type="GO" id="GO:0016747">
    <property type="term" value="F:acyltransferase activity, transferring groups other than amino-acyl groups"/>
    <property type="evidence" value="ECO:0007669"/>
    <property type="project" value="InterPro"/>
</dbReference>
<dbReference type="SUPFAM" id="SSF55729">
    <property type="entry name" value="Acyl-CoA N-acyltransferases (Nat)"/>
    <property type="match status" value="1"/>
</dbReference>
<evidence type="ECO:0000313" key="2">
    <source>
        <dbReference type="EMBL" id="TZG28703.1"/>
    </source>
</evidence>
<sequence>MIAPPHDITIRPLEQSDLATALVMQNQSYPAFLCEEPAAFASRMLVPGSLCLAAIRSDRLIAYLIAHGSAARSPFPVGHVLGPGDAGHDVLFIHDLCVSTAGRGIDLGRRIIDHAFDLATTAGLRRAELIAVEGAESYWRGLGFVEEEVSPALAAKVASYGADARWMARDIRAMR</sequence>
<name>A0A5D9CBU4_9SPHN</name>
<comment type="caution">
    <text evidence="2">The sequence shown here is derived from an EMBL/GenBank/DDBJ whole genome shotgun (WGS) entry which is preliminary data.</text>
</comment>
<gene>
    <name evidence="2" type="ORF">FYJ91_00705</name>
</gene>
<feature type="domain" description="N-acetyltransferase" evidence="1">
    <location>
        <begin position="8"/>
        <end position="172"/>
    </location>
</feature>
<dbReference type="Gene3D" id="3.40.630.30">
    <property type="match status" value="1"/>
</dbReference>
<dbReference type="PROSITE" id="PS51186">
    <property type="entry name" value="GNAT"/>
    <property type="match status" value="1"/>
</dbReference>
<dbReference type="InterPro" id="IPR000182">
    <property type="entry name" value="GNAT_dom"/>
</dbReference>
<keyword evidence="3" id="KW-1185">Reference proteome</keyword>
<evidence type="ECO:0000259" key="1">
    <source>
        <dbReference type="PROSITE" id="PS51186"/>
    </source>
</evidence>